<evidence type="ECO:0000313" key="2">
    <source>
        <dbReference type="Proteomes" id="UP000516173"/>
    </source>
</evidence>
<proteinExistence type="predicted"/>
<dbReference type="AlphaFoldDB" id="A0A7G1KSE8"/>
<dbReference type="KEGG" id="nwl:NWFMUON74_49050"/>
<dbReference type="RefSeq" id="WP_187684070.1">
    <property type="nucleotide sequence ID" value="NZ_AP023396.1"/>
</dbReference>
<accession>A0A7G1KSE8</accession>
<dbReference type="Proteomes" id="UP000516173">
    <property type="component" value="Chromosome"/>
</dbReference>
<keyword evidence="2" id="KW-1185">Reference proteome</keyword>
<dbReference type="InterPro" id="IPR049749">
    <property type="entry name" value="SCO2521-like"/>
</dbReference>
<reference evidence="1 2" key="1">
    <citation type="submission" date="2020-08" db="EMBL/GenBank/DDBJ databases">
        <title>Genome Sequencing of Nocardia wallacei strain FMUON74 and assembly.</title>
        <authorList>
            <person name="Toyokawa M."/>
            <person name="Uesaka K."/>
        </authorList>
    </citation>
    <scope>NUCLEOTIDE SEQUENCE [LARGE SCALE GENOMIC DNA]</scope>
    <source>
        <strain evidence="1 2">FMUON74</strain>
    </source>
</reference>
<evidence type="ECO:0000313" key="1">
    <source>
        <dbReference type="EMBL" id="BCK57133.1"/>
    </source>
</evidence>
<protein>
    <submittedName>
        <fullName evidence="1">Uncharacterized protein</fullName>
    </submittedName>
</protein>
<dbReference type="EMBL" id="AP023396">
    <property type="protein sequence ID" value="BCK57133.1"/>
    <property type="molecule type" value="Genomic_DNA"/>
</dbReference>
<dbReference type="GeneID" id="80349349"/>
<name>A0A7G1KSE8_9NOCA</name>
<organism evidence="1 2">
    <name type="scientific">Nocardia wallacei</name>
    <dbReference type="NCBI Taxonomy" id="480035"/>
    <lineage>
        <taxon>Bacteria</taxon>
        <taxon>Bacillati</taxon>
        <taxon>Actinomycetota</taxon>
        <taxon>Actinomycetes</taxon>
        <taxon>Mycobacteriales</taxon>
        <taxon>Nocardiaceae</taxon>
        <taxon>Nocardia</taxon>
    </lineage>
</organism>
<sequence>MTPAGPGAAETPVALLGDIHTCLLPSRTVLDTSAVVEVLDAVKPGSGVTSLERPVPLAVSSPRVEGVDCTLATASGRAVHGIGTVLSRVIVIGGRVMQSSTQTAVTQASVNQRQPWVHYLARAGTVEAVTELGPDSGRRLADGYLRGNEPDRLDLAAISGRLATLVRMDTRLDRQVPIRAATTRLRWAVEIAAAPEQPPSFSFRLDNDTLRSVRVTVAARDVDAAQRFCEDLAVHDWLLTTITQLLRDADRFESSSDASILLAPMLEQLVPLWMPGAHTPPPLRALWAELEAAPGFTRQWSARAEQLRDRMMTATLNALRNSKISSNDW</sequence>
<gene>
    <name evidence="1" type="ORF">NWFMUON74_49050</name>
</gene>
<dbReference type="NCBIfam" id="NF040565">
    <property type="entry name" value="SCO2521_fam"/>
    <property type="match status" value="1"/>
</dbReference>